<evidence type="ECO:0000256" key="3">
    <source>
        <dbReference type="ARBA" id="ARBA00022729"/>
    </source>
</evidence>
<dbReference type="SUPFAM" id="SSF53850">
    <property type="entry name" value="Periplasmic binding protein-like II"/>
    <property type="match status" value="1"/>
</dbReference>
<comment type="subcellular location">
    <subcellularLocation>
        <location evidence="1">Cell envelope</location>
    </subcellularLocation>
</comment>
<organism evidence="6 7">
    <name type="scientific">Pseudocalidococcus azoricus BACA0444</name>
    <dbReference type="NCBI Taxonomy" id="2918990"/>
    <lineage>
        <taxon>Bacteria</taxon>
        <taxon>Bacillati</taxon>
        <taxon>Cyanobacteriota</taxon>
        <taxon>Cyanophyceae</taxon>
        <taxon>Acaryochloridales</taxon>
        <taxon>Thermosynechococcaceae</taxon>
        <taxon>Pseudocalidococcus</taxon>
        <taxon>Pseudocalidococcus azoricus</taxon>
    </lineage>
</organism>
<dbReference type="PROSITE" id="PS01039">
    <property type="entry name" value="SBP_BACTERIAL_3"/>
    <property type="match status" value="1"/>
</dbReference>
<dbReference type="PANTHER" id="PTHR35936:SF19">
    <property type="entry name" value="AMINO-ACID-BINDING PROTEIN YXEM-RELATED"/>
    <property type="match status" value="1"/>
</dbReference>
<name>A0AAE4JVN0_9CYAN</name>
<dbReference type="EMBL" id="JAVMIP010000003">
    <property type="protein sequence ID" value="MDS3860231.1"/>
    <property type="molecule type" value="Genomic_DNA"/>
</dbReference>
<evidence type="ECO:0000313" key="7">
    <source>
        <dbReference type="Proteomes" id="UP001268256"/>
    </source>
</evidence>
<comment type="similarity">
    <text evidence="2 4">Belongs to the bacterial solute-binding protein 3 family.</text>
</comment>
<keyword evidence="3" id="KW-0732">Signal</keyword>
<evidence type="ECO:0000256" key="2">
    <source>
        <dbReference type="ARBA" id="ARBA00010333"/>
    </source>
</evidence>
<reference evidence="7" key="1">
    <citation type="submission" date="2023-07" db="EMBL/GenBank/DDBJ databases">
        <authorList>
            <person name="Luz R."/>
            <person name="Cordeiro R."/>
            <person name="Fonseca A."/>
            <person name="Goncalves V."/>
        </authorList>
    </citation>
    <scope>NUCLEOTIDE SEQUENCE [LARGE SCALE GENOMIC DNA]</scope>
    <source>
        <strain evidence="7">BACA0444</strain>
    </source>
</reference>
<dbReference type="AlphaFoldDB" id="A0AAE4JVN0"/>
<dbReference type="RefSeq" id="WP_322877513.1">
    <property type="nucleotide sequence ID" value="NZ_JAVMIP010000003.1"/>
</dbReference>
<dbReference type="PANTHER" id="PTHR35936">
    <property type="entry name" value="MEMBRANE-BOUND LYTIC MUREIN TRANSGLYCOSYLASE F"/>
    <property type="match status" value="1"/>
</dbReference>
<dbReference type="CDD" id="cd13530">
    <property type="entry name" value="PBP2_peptides_like"/>
    <property type="match status" value="1"/>
</dbReference>
<dbReference type="SMART" id="SM00062">
    <property type="entry name" value="PBPb"/>
    <property type="match status" value="1"/>
</dbReference>
<dbReference type="Proteomes" id="UP001268256">
    <property type="component" value="Unassembled WGS sequence"/>
</dbReference>
<gene>
    <name evidence="6" type="ORF">RIF25_05370</name>
</gene>
<dbReference type="Gene3D" id="3.40.190.10">
    <property type="entry name" value="Periplasmic binding protein-like II"/>
    <property type="match status" value="2"/>
</dbReference>
<evidence type="ECO:0000256" key="4">
    <source>
        <dbReference type="RuleBase" id="RU003744"/>
    </source>
</evidence>
<dbReference type="Pfam" id="PF00497">
    <property type="entry name" value="SBP_bac_3"/>
    <property type="match status" value="1"/>
</dbReference>
<accession>A0AAE4JVN0</accession>
<evidence type="ECO:0000256" key="1">
    <source>
        <dbReference type="ARBA" id="ARBA00004196"/>
    </source>
</evidence>
<dbReference type="InterPro" id="IPR018313">
    <property type="entry name" value="SBP_3_CS"/>
</dbReference>
<dbReference type="InterPro" id="IPR001638">
    <property type="entry name" value="Solute-binding_3/MltF_N"/>
</dbReference>
<proteinExistence type="inferred from homology"/>
<comment type="caution">
    <text evidence="6">The sequence shown here is derived from an EMBL/GenBank/DDBJ whole genome shotgun (WGS) entry which is preliminary data.</text>
</comment>
<keyword evidence="7" id="KW-1185">Reference proteome</keyword>
<dbReference type="GO" id="GO:0030313">
    <property type="term" value="C:cell envelope"/>
    <property type="evidence" value="ECO:0007669"/>
    <property type="project" value="UniProtKB-SubCell"/>
</dbReference>
<feature type="domain" description="Solute-binding protein family 3/N-terminal" evidence="5">
    <location>
        <begin position="66"/>
        <end position="298"/>
    </location>
</feature>
<evidence type="ECO:0000313" key="6">
    <source>
        <dbReference type="EMBL" id="MDS3860231.1"/>
    </source>
</evidence>
<evidence type="ECO:0000259" key="5">
    <source>
        <dbReference type="SMART" id="SM00062"/>
    </source>
</evidence>
<sequence>MSTLQRRQFITRVGQTAGLVILGATLKNGLVGCSGNVTESNEISSSPAPVPSSGLMIPGNLQWGGEATSGAPYVFYNPQSPAELIGFEVEIAQALAEQLGAKPTFLQTSYAQLGASLAANRFDMIMNGWEIDADREKTQIFSVPYYRYGQQIVVRADDERFAKFNTDSEMSLADLAGMTVGTGLGYKAQEILESYPNLTPRTYDGNLPFDDLIQKRIDAVFIDSPIVAYYVLGSGPGGTVETALKPIGKPFYLNNYVLAFNKNSPKAETLKAEIDQALGNLKTNGTLKGIYEKWKMWNSQQAEIGIS</sequence>
<protein>
    <submittedName>
        <fullName evidence="6">ABC transporter substrate-binding protein</fullName>
    </submittedName>
</protein>